<organism evidence="5 6">
    <name type="scientific">Discostella pseudostelligera</name>
    <dbReference type="NCBI Taxonomy" id="259834"/>
    <lineage>
        <taxon>Eukaryota</taxon>
        <taxon>Sar</taxon>
        <taxon>Stramenopiles</taxon>
        <taxon>Ochrophyta</taxon>
        <taxon>Bacillariophyta</taxon>
        <taxon>Coscinodiscophyceae</taxon>
        <taxon>Thalassiosirophycidae</taxon>
        <taxon>Stephanodiscales</taxon>
        <taxon>Stephanodiscaceae</taxon>
        <taxon>Discostella</taxon>
    </lineage>
</organism>
<comment type="cofactor">
    <cofactor evidence="3">
        <name>Mg(2+)</name>
        <dbReference type="ChEBI" id="CHEBI:18420"/>
    </cofactor>
</comment>
<dbReference type="Proteomes" id="UP001530293">
    <property type="component" value="Unassembled WGS sequence"/>
</dbReference>
<evidence type="ECO:0000256" key="2">
    <source>
        <dbReference type="ARBA" id="ARBA00012633"/>
    </source>
</evidence>
<feature type="binding site" evidence="3">
    <location>
        <position position="365"/>
    </location>
    <ligand>
        <name>Mg(2+)</name>
        <dbReference type="ChEBI" id="CHEBI:18420"/>
        <label>1</label>
        <note>catalytic</note>
    </ligand>
</feature>
<gene>
    <name evidence="5" type="ORF">ACHAWU_001543</name>
</gene>
<accession>A0ABD3MLS6</accession>
<dbReference type="AlphaFoldDB" id="A0ABD3MLS6"/>
<evidence type="ECO:0000256" key="1">
    <source>
        <dbReference type="ARBA" id="ARBA00009759"/>
    </source>
</evidence>
<feature type="signal peptide" evidence="4">
    <location>
        <begin position="1"/>
        <end position="15"/>
    </location>
</feature>
<feature type="binding site" evidence="3">
    <location>
        <position position="216"/>
    </location>
    <ligand>
        <name>Mg(2+)</name>
        <dbReference type="ChEBI" id="CHEBI:18420"/>
        <label>1</label>
        <note>catalytic</note>
    </ligand>
</feature>
<dbReference type="Gene3D" id="3.40.190.80">
    <property type="match status" value="1"/>
</dbReference>
<feature type="chain" id="PRO_5044828036" description="3'(2'),5'-bisphosphate nucleotidase" evidence="4">
    <location>
        <begin position="16"/>
        <end position="489"/>
    </location>
</feature>
<dbReference type="Pfam" id="PF00459">
    <property type="entry name" value="Inositol_P"/>
    <property type="match status" value="1"/>
</dbReference>
<name>A0ABD3MLS6_9STRA</name>
<sequence length="489" mass="54113">MRRLWMIFLLRQSTALRYSIRQSPSFRRGRLPLPVRSSVHMMKHASSDASSEMWAPTGAPGSLERLCSVSLRACQLMNPLILSIYHQLECESDSNAGVVQKLKQDNSAFTIADGLVQRLLVEILYSQISFRDIVGEEEDECHHVNEDTPKGTLADDESWFTVQGLTIPTDLRPSVESTKATIGALAATHFLHSSETDDGIHKCLGYQHLTVFIDPIDGTREFSTGKGEQCSVCIGFADENGKAVAGVIYRPLSQPKPTWVAGAKAERFAACDFGRDKVIHSFDDRSAAQVHTNIDENKKRGSLLTTNGSISPFVESLIEELQTERVKSGGAGNKLMMLLEQSLFGNHDDGGRALYIQDRGVSRWDTCGAEGVLEAFGGRLMKLTTFLPETMDGENAKQTNNYRDTYTYLASQTNLDFIPGVATITKYNCSPSTKDVQGNHKSHDVNEVKPYSNLCGLVAFGKRWNTPEGIKFIEKAIERAARIHLPAFD</sequence>
<protein>
    <recommendedName>
        <fullName evidence="2">3'(2'),5'-bisphosphate nucleotidase</fullName>
        <ecNumber evidence="2">3.1.3.7</ecNumber>
    </recommendedName>
</protein>
<dbReference type="EC" id="3.1.3.7" evidence="2"/>
<feature type="binding site" evidence="3">
    <location>
        <position position="136"/>
    </location>
    <ligand>
        <name>Mg(2+)</name>
        <dbReference type="ChEBI" id="CHEBI:18420"/>
        <label>1</label>
        <note>catalytic</note>
    </ligand>
</feature>
<evidence type="ECO:0000313" key="5">
    <source>
        <dbReference type="EMBL" id="KAL3764713.1"/>
    </source>
</evidence>
<keyword evidence="6" id="KW-1185">Reference proteome</keyword>
<evidence type="ECO:0000256" key="3">
    <source>
        <dbReference type="PIRSR" id="PIRSR600760-2"/>
    </source>
</evidence>
<comment type="caution">
    <text evidence="5">The sequence shown here is derived from an EMBL/GenBank/DDBJ whole genome shotgun (WGS) entry which is preliminary data.</text>
</comment>
<dbReference type="SUPFAM" id="SSF56655">
    <property type="entry name" value="Carbohydrate phosphatase"/>
    <property type="match status" value="1"/>
</dbReference>
<dbReference type="EMBL" id="JALLBG020000102">
    <property type="protein sequence ID" value="KAL3764713.1"/>
    <property type="molecule type" value="Genomic_DNA"/>
</dbReference>
<reference evidence="5 6" key="1">
    <citation type="submission" date="2024-10" db="EMBL/GenBank/DDBJ databases">
        <title>Updated reference genomes for cyclostephanoid diatoms.</title>
        <authorList>
            <person name="Roberts W.R."/>
            <person name="Alverson A.J."/>
        </authorList>
    </citation>
    <scope>NUCLEOTIDE SEQUENCE [LARGE SCALE GENOMIC DNA]</scope>
    <source>
        <strain evidence="5 6">AJA232-27</strain>
    </source>
</reference>
<dbReference type="GO" id="GO:0008441">
    <property type="term" value="F:3'(2'),5'-bisphosphate nucleotidase activity"/>
    <property type="evidence" value="ECO:0007669"/>
    <property type="project" value="UniProtKB-EC"/>
</dbReference>
<dbReference type="PANTHER" id="PTHR43028:SF5">
    <property type="entry name" value="3'(2'),5'-BISPHOSPHATE NUCLEOTIDASE 1"/>
    <property type="match status" value="1"/>
</dbReference>
<dbReference type="Gene3D" id="3.30.540.10">
    <property type="entry name" value="Fructose-1,6-Bisphosphatase, subunit A, domain 1"/>
    <property type="match status" value="1"/>
</dbReference>
<feature type="binding site" evidence="3">
    <location>
        <position position="214"/>
    </location>
    <ligand>
        <name>Mg(2+)</name>
        <dbReference type="ChEBI" id="CHEBI:18420"/>
        <label>1</label>
        <note>catalytic</note>
    </ligand>
</feature>
<dbReference type="InterPro" id="IPR000760">
    <property type="entry name" value="Inositol_monophosphatase-like"/>
</dbReference>
<dbReference type="InterPro" id="IPR050725">
    <property type="entry name" value="CysQ/Inositol_MonoPase"/>
</dbReference>
<evidence type="ECO:0000313" key="6">
    <source>
        <dbReference type="Proteomes" id="UP001530293"/>
    </source>
</evidence>
<feature type="binding site" evidence="3">
    <location>
        <position position="217"/>
    </location>
    <ligand>
        <name>Mg(2+)</name>
        <dbReference type="ChEBI" id="CHEBI:18420"/>
        <label>1</label>
        <note>catalytic</note>
    </ligand>
</feature>
<comment type="similarity">
    <text evidence="1">Belongs to the inositol monophosphatase superfamily.</text>
</comment>
<keyword evidence="3" id="KW-0479">Metal-binding</keyword>
<dbReference type="PANTHER" id="PTHR43028">
    <property type="entry name" value="3'(2'),5'-BISPHOSPHATE NUCLEOTIDASE 1"/>
    <property type="match status" value="1"/>
</dbReference>
<proteinExistence type="inferred from homology"/>
<keyword evidence="3" id="KW-0460">Magnesium</keyword>
<keyword evidence="4" id="KW-0732">Signal</keyword>
<evidence type="ECO:0000256" key="4">
    <source>
        <dbReference type="SAM" id="SignalP"/>
    </source>
</evidence>